<evidence type="ECO:0000313" key="5">
    <source>
        <dbReference type="WormBase" id="SRAE_X000052300"/>
    </source>
</evidence>
<feature type="signal peptide" evidence="1">
    <location>
        <begin position="1"/>
        <end position="22"/>
    </location>
</feature>
<dbReference type="RefSeq" id="XP_024510392.1">
    <property type="nucleotide sequence ID" value="XM_024644877.1"/>
</dbReference>
<dbReference type="WBParaSite" id="SRAE_X000052300.1">
    <property type="protein sequence ID" value="SRAE_X000052300.1"/>
    <property type="gene ID" value="WBGene00266082"/>
</dbReference>
<reference evidence="2 3" key="1">
    <citation type="submission" date="2014-09" db="EMBL/GenBank/DDBJ databases">
        <authorList>
            <person name="Martin A.A."/>
        </authorList>
    </citation>
    <scope>NUCLEOTIDE SEQUENCE</scope>
    <source>
        <strain evidence="3">ED321</strain>
        <strain evidence="2">ED321 Heterogonic</strain>
    </source>
</reference>
<dbReference type="Proteomes" id="UP000035682">
    <property type="component" value="Unplaced"/>
</dbReference>
<keyword evidence="3" id="KW-1185">Reference proteome</keyword>
<proteinExistence type="predicted"/>
<reference evidence="4" key="2">
    <citation type="submission" date="2020-12" db="UniProtKB">
        <authorList>
            <consortium name="WormBaseParasite"/>
        </authorList>
    </citation>
    <scope>IDENTIFICATION</scope>
</reference>
<evidence type="ECO:0000313" key="2">
    <source>
        <dbReference type="EMBL" id="CEF71196.2"/>
    </source>
</evidence>
<dbReference type="EMBL" id="LN609530">
    <property type="protein sequence ID" value="CEF71196.2"/>
    <property type="molecule type" value="Genomic_DNA"/>
</dbReference>
<accession>A0A090LNA8</accession>
<evidence type="ECO:0000313" key="4">
    <source>
        <dbReference type="WBParaSite" id="SRAE_X000052300.1"/>
    </source>
</evidence>
<evidence type="ECO:0000256" key="1">
    <source>
        <dbReference type="SAM" id="SignalP"/>
    </source>
</evidence>
<keyword evidence="1" id="KW-0732">Signal</keyword>
<feature type="chain" id="PRO_5015031047" evidence="1">
    <location>
        <begin position="23"/>
        <end position="149"/>
    </location>
</feature>
<dbReference type="GeneID" id="36383576"/>
<dbReference type="WormBase" id="SRAE_X000052300">
    <property type="protein sequence ID" value="SRP05517"/>
    <property type="gene ID" value="WBGene00266082"/>
</dbReference>
<dbReference type="CTD" id="36383576"/>
<organism evidence="2">
    <name type="scientific">Strongyloides ratti</name>
    <name type="common">Parasitic roundworm</name>
    <dbReference type="NCBI Taxonomy" id="34506"/>
    <lineage>
        <taxon>Eukaryota</taxon>
        <taxon>Metazoa</taxon>
        <taxon>Ecdysozoa</taxon>
        <taxon>Nematoda</taxon>
        <taxon>Chromadorea</taxon>
        <taxon>Rhabditida</taxon>
        <taxon>Tylenchina</taxon>
        <taxon>Panagrolaimomorpha</taxon>
        <taxon>Strongyloidoidea</taxon>
        <taxon>Strongyloididae</taxon>
        <taxon>Strongyloides</taxon>
    </lineage>
</organism>
<name>A0A090LNA8_STRRB</name>
<gene>
    <name evidence="2 4 5" type="ORF">SRAE_X000052300</name>
</gene>
<evidence type="ECO:0000313" key="3">
    <source>
        <dbReference type="Proteomes" id="UP000035682"/>
    </source>
</evidence>
<sequence>MHVLKFIFLTTIFSYMHLTTNGAKLKCYGFFGLRPPCFLYIDIIIDKFFYKTDKILPKDVLLKLNKIYSHKKYYYTNMVKELNDYIMGRYNQLWMKQICRQYCVRYRYETYITFFTNNPITQYEKDLFNLVYRRRKPRILCFKGSCKIQ</sequence>
<dbReference type="AlphaFoldDB" id="A0A090LNA8"/>
<protein>
    <submittedName>
        <fullName evidence="2 4">Uncharacterized protein</fullName>
    </submittedName>
</protein>